<reference evidence="6" key="1">
    <citation type="submission" date="2020-02" db="EMBL/GenBank/DDBJ databases">
        <authorList>
            <person name="Meier V. D."/>
        </authorList>
    </citation>
    <scope>NUCLEOTIDE SEQUENCE</scope>
    <source>
        <strain evidence="6">AVDCRST_MAG39</strain>
    </source>
</reference>
<feature type="transmembrane region" description="Helical" evidence="5">
    <location>
        <begin position="195"/>
        <end position="214"/>
    </location>
</feature>
<evidence type="ECO:0000256" key="2">
    <source>
        <dbReference type="ARBA" id="ARBA00022692"/>
    </source>
</evidence>
<dbReference type="InterPro" id="IPR002781">
    <property type="entry name" value="TM_pro_TauE-like"/>
</dbReference>
<comment type="subcellular location">
    <subcellularLocation>
        <location evidence="5">Cell membrane</location>
        <topology evidence="5">Multi-pass membrane protein</topology>
    </subcellularLocation>
    <subcellularLocation>
        <location evidence="1">Membrane</location>
        <topology evidence="1">Multi-pass membrane protein</topology>
    </subcellularLocation>
</comment>
<dbReference type="InterPro" id="IPR051598">
    <property type="entry name" value="TSUP/Inactive_protease-like"/>
</dbReference>
<proteinExistence type="inferred from homology"/>
<organism evidence="6">
    <name type="scientific">uncultured Sphingomonadaceae bacterium</name>
    <dbReference type="NCBI Taxonomy" id="169976"/>
    <lineage>
        <taxon>Bacteria</taxon>
        <taxon>Pseudomonadati</taxon>
        <taxon>Pseudomonadota</taxon>
        <taxon>Alphaproteobacteria</taxon>
        <taxon>Sphingomonadales</taxon>
        <taxon>Sphingomonadaceae</taxon>
        <taxon>environmental samples</taxon>
    </lineage>
</organism>
<keyword evidence="4 5" id="KW-0472">Membrane</keyword>
<evidence type="ECO:0000256" key="1">
    <source>
        <dbReference type="ARBA" id="ARBA00004141"/>
    </source>
</evidence>
<feature type="transmembrane region" description="Helical" evidence="5">
    <location>
        <begin position="165"/>
        <end position="183"/>
    </location>
</feature>
<dbReference type="EMBL" id="CADCVW010000091">
    <property type="protein sequence ID" value="CAA9514352.1"/>
    <property type="molecule type" value="Genomic_DNA"/>
</dbReference>
<feature type="transmembrane region" description="Helical" evidence="5">
    <location>
        <begin position="226"/>
        <end position="244"/>
    </location>
</feature>
<dbReference type="PANTHER" id="PTHR43701">
    <property type="entry name" value="MEMBRANE TRANSPORTER PROTEIN MJ0441-RELATED"/>
    <property type="match status" value="1"/>
</dbReference>
<keyword evidence="3 5" id="KW-1133">Transmembrane helix</keyword>
<evidence type="ECO:0000256" key="5">
    <source>
        <dbReference type="RuleBase" id="RU363041"/>
    </source>
</evidence>
<feature type="transmembrane region" description="Helical" evidence="5">
    <location>
        <begin position="40"/>
        <end position="60"/>
    </location>
</feature>
<accession>A0A6J4T5C1</accession>
<protein>
    <recommendedName>
        <fullName evidence="5">Probable membrane transporter protein</fullName>
    </recommendedName>
</protein>
<evidence type="ECO:0000256" key="3">
    <source>
        <dbReference type="ARBA" id="ARBA00022989"/>
    </source>
</evidence>
<evidence type="ECO:0000256" key="4">
    <source>
        <dbReference type="ARBA" id="ARBA00023136"/>
    </source>
</evidence>
<dbReference type="PANTHER" id="PTHR43701:SF5">
    <property type="entry name" value="MEMBRANE TRANSPORTER PROTEIN-RELATED"/>
    <property type="match status" value="1"/>
</dbReference>
<comment type="similarity">
    <text evidence="5">Belongs to the 4-toluene sulfonate uptake permease (TSUP) (TC 2.A.102) family.</text>
</comment>
<keyword evidence="2 5" id="KW-0812">Transmembrane</keyword>
<keyword evidence="5" id="KW-1003">Cell membrane</keyword>
<feature type="transmembrane region" description="Helical" evidence="5">
    <location>
        <begin position="131"/>
        <end position="153"/>
    </location>
</feature>
<sequence>MAGLLAAFFLTSLLYAAVGFGGGSTYNALLVLGGVDYRAVPAVALVCNVLVVAVGSFLFARAGHVAWGRSWPLFALSVPLAWLGGRLVVPEVAFVGLLAAALLLAGLAMLWQPEPAAVDAPRRATWAEAGIGGGLGFLAGVVGIGGGIFLAPVLHLTRWGGAKQVAGTCAVFILVNSLAGLVGQLGKNDGFDRGAALLAHWPLFPAVLLGGLLGSRLGSGPLRPRLVKVLTALLILYVGGRLALRFVELLGSG</sequence>
<feature type="transmembrane region" description="Helical" evidence="5">
    <location>
        <begin position="92"/>
        <end position="111"/>
    </location>
</feature>
<dbReference type="AlphaFoldDB" id="A0A6J4T5C1"/>
<dbReference type="GO" id="GO:0005886">
    <property type="term" value="C:plasma membrane"/>
    <property type="evidence" value="ECO:0007669"/>
    <property type="project" value="UniProtKB-SubCell"/>
</dbReference>
<name>A0A6J4T5C1_9SPHN</name>
<gene>
    <name evidence="6" type="ORF">AVDCRST_MAG39-2196</name>
</gene>
<dbReference type="Pfam" id="PF01925">
    <property type="entry name" value="TauE"/>
    <property type="match status" value="1"/>
</dbReference>
<evidence type="ECO:0000313" key="6">
    <source>
        <dbReference type="EMBL" id="CAA9514352.1"/>
    </source>
</evidence>